<evidence type="ECO:0000313" key="3">
    <source>
        <dbReference type="Proteomes" id="UP000050491"/>
    </source>
</evidence>
<proteinExistence type="predicted"/>
<feature type="chain" id="PRO_5006184218" description="DUF2927 domain-containing protein" evidence="1">
    <location>
        <begin position="21"/>
        <end position="257"/>
    </location>
</feature>
<dbReference type="AlphaFoldDB" id="A0A0Q0TCM7"/>
<dbReference type="OrthoDB" id="3295600at2"/>
<reference evidence="2 3" key="1">
    <citation type="journal article" date="2015" name="Genome Biol. Evol.">
        <title>The Dynamics of Genetic Interactions between Vibrio metoecus and Vibrio cholerae, Two Close Relatives Co-Occurring in the Environment.</title>
        <authorList>
            <person name="Orata F.D."/>
            <person name="Kirchberger P.C."/>
            <person name="Meheust R."/>
            <person name="Barlow E.J."/>
            <person name="Tarr C.L."/>
            <person name="Boucher Y."/>
        </authorList>
    </citation>
    <scope>NUCLEOTIDE SEQUENCE [LARGE SCALE GENOMIC DNA]</scope>
    <source>
        <strain evidence="2 3">YB5B04</strain>
    </source>
</reference>
<comment type="caution">
    <text evidence="2">The sequence shown here is derived from an EMBL/GenBank/DDBJ whole genome shotgun (WGS) entry which is preliminary data.</text>
</comment>
<evidence type="ECO:0000256" key="1">
    <source>
        <dbReference type="SAM" id="SignalP"/>
    </source>
</evidence>
<evidence type="ECO:0008006" key="4">
    <source>
        <dbReference type="Google" id="ProtNLM"/>
    </source>
</evidence>
<accession>A0A0Q0TCM7</accession>
<evidence type="ECO:0000313" key="2">
    <source>
        <dbReference type="EMBL" id="KQA99480.1"/>
    </source>
</evidence>
<dbReference type="PATRIC" id="fig|1481663.12.peg.1152"/>
<feature type="signal peptide" evidence="1">
    <location>
        <begin position="1"/>
        <end position="20"/>
    </location>
</feature>
<organism evidence="2 3">
    <name type="scientific">Vibrio metoecus</name>
    <dbReference type="NCBI Taxonomy" id="1481663"/>
    <lineage>
        <taxon>Bacteria</taxon>
        <taxon>Pseudomonadati</taxon>
        <taxon>Pseudomonadota</taxon>
        <taxon>Gammaproteobacteria</taxon>
        <taxon>Vibrionales</taxon>
        <taxon>Vibrionaceae</taxon>
        <taxon>Vibrio</taxon>
    </lineage>
</organism>
<gene>
    <name evidence="2" type="ORF">XV92_11825</name>
</gene>
<dbReference type="RefSeq" id="WP_055064890.1">
    <property type="nucleotide sequence ID" value="NZ_LBGP01000018.1"/>
</dbReference>
<dbReference type="Proteomes" id="UP000050491">
    <property type="component" value="Unassembled WGS sequence"/>
</dbReference>
<keyword evidence="1" id="KW-0732">Signal</keyword>
<dbReference type="Pfam" id="PF11150">
    <property type="entry name" value="DUF2927"/>
    <property type="match status" value="1"/>
</dbReference>
<dbReference type="InterPro" id="IPR021323">
    <property type="entry name" value="DUF2927"/>
</dbReference>
<name>A0A0Q0TCM7_VIBMT</name>
<sequence>MMKRGIALGLLTLISHGAFGQENWRDPAFIEQAFLAVAMYNEYSVGEKPLSKWRKPLRIYFEHQVPDSDLHEQLARAHLSHLSAITQHPIQVVSDKTQANVIWVFTQQSKWQQVLEEVAGKSATQSMHGAICQASYQSDIVTSEIISASVVIPVDQARDHGKLLACIVEEITQVMGLPNDSELAYPSIFNDRTPEDLLSPLDVVLLWLLYEPDVTTGMNQHQLQSVIRTKIKQYQQQGRLKKAVQEAHSSPLYEWLR</sequence>
<protein>
    <recommendedName>
        <fullName evidence="4">DUF2927 domain-containing protein</fullName>
    </recommendedName>
</protein>
<dbReference type="EMBL" id="LBGP01000018">
    <property type="protein sequence ID" value="KQA99480.1"/>
    <property type="molecule type" value="Genomic_DNA"/>
</dbReference>